<dbReference type="PANTHER" id="PTHR30204:SF97">
    <property type="entry name" value="MERR FAMILY REGULATORY PROTEIN"/>
    <property type="match status" value="1"/>
</dbReference>
<dbReference type="Pfam" id="PF13411">
    <property type="entry name" value="MerR_1"/>
    <property type="match status" value="1"/>
</dbReference>
<dbReference type="Gene3D" id="1.10.1660.10">
    <property type="match status" value="1"/>
</dbReference>
<feature type="coiled-coil region" evidence="2">
    <location>
        <begin position="86"/>
        <end position="113"/>
    </location>
</feature>
<evidence type="ECO:0000259" key="3">
    <source>
        <dbReference type="PROSITE" id="PS50937"/>
    </source>
</evidence>
<evidence type="ECO:0000313" key="4">
    <source>
        <dbReference type="EMBL" id="QUX23566.1"/>
    </source>
</evidence>
<feature type="domain" description="HTH merR-type" evidence="3">
    <location>
        <begin position="12"/>
        <end position="80"/>
    </location>
</feature>
<keyword evidence="1" id="KW-0238">DNA-binding</keyword>
<dbReference type="InterPro" id="IPR009061">
    <property type="entry name" value="DNA-bd_dom_put_sf"/>
</dbReference>
<evidence type="ECO:0000313" key="5">
    <source>
        <dbReference type="Proteomes" id="UP000676079"/>
    </source>
</evidence>
<reference evidence="4 5" key="1">
    <citation type="submission" date="2021-05" db="EMBL/GenBank/DDBJ databases">
        <title>Direct Submission.</title>
        <authorList>
            <person name="Li K."/>
            <person name="Gao J."/>
        </authorList>
    </citation>
    <scope>NUCLEOTIDE SEQUENCE [LARGE SCALE GENOMIC DNA]</scope>
    <source>
        <strain evidence="4 5">Mg02</strain>
    </source>
</reference>
<gene>
    <name evidence="4" type="ORF">KGD84_04130</name>
</gene>
<dbReference type="InterPro" id="IPR047057">
    <property type="entry name" value="MerR_fam"/>
</dbReference>
<name>A0ABX8BN31_9ACTN</name>
<evidence type="ECO:0000256" key="2">
    <source>
        <dbReference type="SAM" id="Coils"/>
    </source>
</evidence>
<dbReference type="SUPFAM" id="SSF46955">
    <property type="entry name" value="Putative DNA-binding domain"/>
    <property type="match status" value="1"/>
</dbReference>
<dbReference type="EMBL" id="CP074133">
    <property type="protein sequence ID" value="QUX23566.1"/>
    <property type="molecule type" value="Genomic_DNA"/>
</dbReference>
<organism evidence="4 5">
    <name type="scientific">Nocardiopsis changdeensis</name>
    <dbReference type="NCBI Taxonomy" id="2831969"/>
    <lineage>
        <taxon>Bacteria</taxon>
        <taxon>Bacillati</taxon>
        <taxon>Actinomycetota</taxon>
        <taxon>Actinomycetes</taxon>
        <taxon>Streptosporangiales</taxon>
        <taxon>Nocardiopsidaceae</taxon>
        <taxon>Nocardiopsis</taxon>
    </lineage>
</organism>
<dbReference type="RefSeq" id="WP_220564789.1">
    <property type="nucleotide sequence ID" value="NZ_CP074133.1"/>
</dbReference>
<dbReference type="PROSITE" id="PS50937">
    <property type="entry name" value="HTH_MERR_2"/>
    <property type="match status" value="1"/>
</dbReference>
<proteinExistence type="predicted"/>
<dbReference type="Proteomes" id="UP000676079">
    <property type="component" value="Chromosome"/>
</dbReference>
<dbReference type="PANTHER" id="PTHR30204">
    <property type="entry name" value="REDOX-CYCLING DRUG-SENSING TRANSCRIPTIONAL ACTIVATOR SOXR"/>
    <property type="match status" value="1"/>
</dbReference>
<sequence length="163" mass="17485">MRSSTGKRNGGELSIGDLAAEFGLGPHVLRHWEAMGVLVPVRRVGGQRRYAPEQRLQVALVLSAQDAGMSLERIRELGGADSERRGAALAEHLAELDQRLERLRAAREMVAHAVACESGDVLECPNLRRMLEEAVESGCHARAGRAGHAVRAGAGRAGHTVGR</sequence>
<dbReference type="InterPro" id="IPR000551">
    <property type="entry name" value="MerR-type_HTH_dom"/>
</dbReference>
<dbReference type="SMART" id="SM00422">
    <property type="entry name" value="HTH_MERR"/>
    <property type="match status" value="1"/>
</dbReference>
<keyword evidence="2" id="KW-0175">Coiled coil</keyword>
<protein>
    <submittedName>
        <fullName evidence="4">MerR family transcriptional regulator</fullName>
    </submittedName>
</protein>
<keyword evidence="5" id="KW-1185">Reference proteome</keyword>
<accession>A0ABX8BN31</accession>
<dbReference type="CDD" id="cd00592">
    <property type="entry name" value="HTH_MerR-like"/>
    <property type="match status" value="1"/>
</dbReference>
<evidence type="ECO:0000256" key="1">
    <source>
        <dbReference type="ARBA" id="ARBA00023125"/>
    </source>
</evidence>